<accession>A0AAV8TXZ1</accession>
<evidence type="ECO:0000259" key="2">
    <source>
        <dbReference type="Pfam" id="PF26180"/>
    </source>
</evidence>
<gene>
    <name evidence="3" type="ORF">K2173_023375</name>
</gene>
<reference evidence="3 4" key="1">
    <citation type="submission" date="2021-09" db="EMBL/GenBank/DDBJ databases">
        <title>Genomic insights and catalytic innovation underlie evolution of tropane alkaloids biosynthesis.</title>
        <authorList>
            <person name="Wang Y.-J."/>
            <person name="Tian T."/>
            <person name="Huang J.-P."/>
            <person name="Huang S.-X."/>
        </authorList>
    </citation>
    <scope>NUCLEOTIDE SEQUENCE [LARGE SCALE GENOMIC DNA]</scope>
    <source>
        <strain evidence="3">KIB-2018</strain>
        <tissue evidence="3">Leaf</tissue>
    </source>
</reference>
<feature type="domain" description="PAP/OAS1 substrate-binding-related" evidence="2">
    <location>
        <begin position="168"/>
        <end position="359"/>
    </location>
</feature>
<dbReference type="InterPro" id="IPR054708">
    <property type="entry name" value="MTPAP-like_central"/>
</dbReference>
<protein>
    <recommendedName>
        <fullName evidence="5">Polymerase nucleotidyl transferase domain-containing protein</fullName>
    </recommendedName>
</protein>
<evidence type="ECO:0000313" key="4">
    <source>
        <dbReference type="Proteomes" id="UP001159364"/>
    </source>
</evidence>
<dbReference type="InterPro" id="IPR058921">
    <property type="entry name" value="PAP/OAS1-rel"/>
</dbReference>
<dbReference type="Gene3D" id="1.10.1410.10">
    <property type="match status" value="1"/>
</dbReference>
<keyword evidence="4" id="KW-1185">Reference proteome</keyword>
<dbReference type="InterPro" id="IPR043519">
    <property type="entry name" value="NT_sf"/>
</dbReference>
<dbReference type="PANTHER" id="PTHR45979">
    <property type="entry name" value="PAP/OAS1 SUBSTRATE-BINDING DOMAIN SUPERFAMILY"/>
    <property type="match status" value="1"/>
</dbReference>
<dbReference type="EMBL" id="JAIWQS010000003">
    <property type="protein sequence ID" value="KAJ8771050.1"/>
    <property type="molecule type" value="Genomic_DNA"/>
</dbReference>
<evidence type="ECO:0000313" key="3">
    <source>
        <dbReference type="EMBL" id="KAJ8771050.1"/>
    </source>
</evidence>
<dbReference type="Pfam" id="PF26180">
    <property type="entry name" value="PAP-OAS1"/>
    <property type="match status" value="1"/>
</dbReference>
<dbReference type="CDD" id="cd05402">
    <property type="entry name" value="NT_PAP_TUTase"/>
    <property type="match status" value="1"/>
</dbReference>
<evidence type="ECO:0000259" key="1">
    <source>
        <dbReference type="Pfam" id="PF22600"/>
    </source>
</evidence>
<dbReference type="InterPro" id="IPR058920">
    <property type="entry name" value="PAP-OAS1-bd-rel"/>
</dbReference>
<dbReference type="Pfam" id="PF22600">
    <property type="entry name" value="MTPAP-like_central"/>
    <property type="match status" value="1"/>
</dbReference>
<evidence type="ECO:0008006" key="5">
    <source>
        <dbReference type="Google" id="ProtNLM"/>
    </source>
</evidence>
<dbReference type="PANTHER" id="PTHR45979:SF6">
    <property type="entry name" value="NUCLEOTIDYLTRANSFERASE DOMAIN PROTEIN"/>
    <property type="match status" value="1"/>
</dbReference>
<sequence length="665" mass="74790">MGDLQRNLSPSNLSSSLFDLHRLSVDSELWMMAEQRILEVLYVIEPVFASDQRRREVIEYLQKLIKGCYATEVFAFGSVPLKTYVPDGDIDLTVVTHKGMEEDLARDICSILKCDENDAEFQVKDVQYIQAQVKIVKCCVKNISVDISFNQMAGLCALCFLEQVDQLIGKEHLLKRSIILIKAWCFYESRILGAHHGLISTYALEIMVMNIINLFHSSLPGPLAVLHKFLEYYSTFDWDNYCVSINGPTAISSLPEILGPPENQGNELLLSQEFVKNCREIYAIPIKALDNGAHQFPVKFLNVVDPLKDNNNVGRSVNKGNFHRIKCALSFGAGKLGEILALPGEHMGAALEKFFTNTLERNGKGERPDASVPVPAFGTGRSEASGLSGDYETHCCGLVHGQWFHDYTLPVPLQRNPYLPSQIQRESLRGSQFKLSQCREEGFLRNSNRGYDPKRPVFNIYTPQISALTCGIGKMGKSRGTGTYIPNLPMQTQYIYRRQPPFTRMRKLDYSTPSQFVRPSKKIDQVEDPPITGKIRNGIFANLSDDDFATEVEKNIDGNCLDLSLDQFPLLSSIKKSVTSELRSSDQSVRKVEDWFAPLQRIEFGSFSPFPSEAVASAIARKQEELGIAMDLETVAAEQEMGVFRQQFQLKNDEDFPTLCPSGHY</sequence>
<comment type="caution">
    <text evidence="3">The sequence shown here is derived from an EMBL/GenBank/DDBJ whole genome shotgun (WGS) entry which is preliminary data.</text>
</comment>
<dbReference type="SUPFAM" id="SSF81301">
    <property type="entry name" value="Nucleotidyltransferase"/>
    <property type="match status" value="1"/>
</dbReference>
<proteinExistence type="predicted"/>
<dbReference type="Proteomes" id="UP001159364">
    <property type="component" value="Linkage Group LG03"/>
</dbReference>
<name>A0AAV8TXZ1_9ROSI</name>
<dbReference type="AlphaFoldDB" id="A0AAV8TXZ1"/>
<organism evidence="3 4">
    <name type="scientific">Erythroxylum novogranatense</name>
    <dbReference type="NCBI Taxonomy" id="1862640"/>
    <lineage>
        <taxon>Eukaryota</taxon>
        <taxon>Viridiplantae</taxon>
        <taxon>Streptophyta</taxon>
        <taxon>Embryophyta</taxon>
        <taxon>Tracheophyta</taxon>
        <taxon>Spermatophyta</taxon>
        <taxon>Magnoliopsida</taxon>
        <taxon>eudicotyledons</taxon>
        <taxon>Gunneridae</taxon>
        <taxon>Pentapetalae</taxon>
        <taxon>rosids</taxon>
        <taxon>fabids</taxon>
        <taxon>Malpighiales</taxon>
        <taxon>Erythroxylaceae</taxon>
        <taxon>Erythroxylum</taxon>
    </lineage>
</organism>
<feature type="domain" description="Poly(A) RNA polymerase mitochondrial-like central palm" evidence="1">
    <location>
        <begin position="37"/>
        <end position="155"/>
    </location>
</feature>
<dbReference type="SUPFAM" id="SSF81631">
    <property type="entry name" value="PAP/OAS1 substrate-binding domain"/>
    <property type="match status" value="1"/>
</dbReference>
<dbReference type="Gene3D" id="3.30.460.10">
    <property type="entry name" value="Beta Polymerase, domain 2"/>
    <property type="match status" value="1"/>
</dbReference>